<evidence type="ECO:0000256" key="1">
    <source>
        <dbReference type="SAM" id="MobiDB-lite"/>
    </source>
</evidence>
<dbReference type="Proteomes" id="UP000664859">
    <property type="component" value="Unassembled WGS sequence"/>
</dbReference>
<name>A0A835Z8Y8_9STRA</name>
<evidence type="ECO:0000313" key="2">
    <source>
        <dbReference type="EMBL" id="KAG5189396.1"/>
    </source>
</evidence>
<gene>
    <name evidence="2" type="ORF">JKP88DRAFT_252900</name>
</gene>
<comment type="caution">
    <text evidence="2">The sequence shown here is derived from an EMBL/GenBank/DDBJ whole genome shotgun (WGS) entry which is preliminary data.</text>
</comment>
<reference evidence="2" key="1">
    <citation type="submission" date="2021-02" db="EMBL/GenBank/DDBJ databases">
        <title>First Annotated Genome of the Yellow-green Alga Tribonema minus.</title>
        <authorList>
            <person name="Mahan K.M."/>
        </authorList>
    </citation>
    <scope>NUCLEOTIDE SEQUENCE</scope>
    <source>
        <strain evidence="2">UTEX B ZZ1240</strain>
    </source>
</reference>
<dbReference type="AlphaFoldDB" id="A0A835Z8Y8"/>
<feature type="region of interest" description="Disordered" evidence="1">
    <location>
        <begin position="60"/>
        <end position="93"/>
    </location>
</feature>
<organism evidence="2 3">
    <name type="scientific">Tribonema minus</name>
    <dbReference type="NCBI Taxonomy" id="303371"/>
    <lineage>
        <taxon>Eukaryota</taxon>
        <taxon>Sar</taxon>
        <taxon>Stramenopiles</taxon>
        <taxon>Ochrophyta</taxon>
        <taxon>PX clade</taxon>
        <taxon>Xanthophyceae</taxon>
        <taxon>Tribonematales</taxon>
        <taxon>Tribonemataceae</taxon>
        <taxon>Tribonema</taxon>
    </lineage>
</organism>
<keyword evidence="3" id="KW-1185">Reference proteome</keyword>
<feature type="compositionally biased region" description="Low complexity" evidence="1">
    <location>
        <begin position="60"/>
        <end position="83"/>
    </location>
</feature>
<protein>
    <submittedName>
        <fullName evidence="2">Uncharacterized protein</fullName>
    </submittedName>
</protein>
<accession>A0A835Z8Y8</accession>
<evidence type="ECO:0000313" key="3">
    <source>
        <dbReference type="Proteomes" id="UP000664859"/>
    </source>
</evidence>
<sequence>MGAGWEVPLGWFCGLREAARLRDRAEGVHQLTAAQSRRSSTSSDDVDAFHVKVAGSLRLASASRSPKSPPTSAMPYSATTSGPSPSPPPSTLRRDVKRAHALIPLAAAASALFAPRAAALGCGPLRADVRAAVLRFAQTSGMAAPKAADAAAAAAVLADALLARVELTRATVAAGAEHVLAALAASDAAAARSALPGLAAAAAAAAKPAEALRGGGSVTAAAAADALLQDPAVARRLRDFAEFHMSPGAMAQRLTRLAATQSTAAAAARRTEELAAAMARLGTDANKVNRCARAHERRERFERGAVDLDADEVAAMLQMEAKLAALPLPPCMVEAACADMEREYRRQVRVLILSLESESKACVECSGARAGMLGRCQRVKLLYRTSLNCYTVPALNRYTVYQFRTSTYGLICSVSFSVQVYQFGHSSKEALRVARKRLARARRDANATTASPYYDCMDY</sequence>
<dbReference type="EMBL" id="JAFCMP010000051">
    <property type="protein sequence ID" value="KAG5189396.1"/>
    <property type="molecule type" value="Genomic_DNA"/>
</dbReference>
<proteinExistence type="predicted"/>